<reference evidence="1 2" key="1">
    <citation type="submission" date="2019-03" db="EMBL/GenBank/DDBJ databases">
        <title>Dyadobacter AR-3-6 sp. nov., isolated from arctic soil.</title>
        <authorList>
            <person name="Chaudhary D.K."/>
        </authorList>
    </citation>
    <scope>NUCLEOTIDE SEQUENCE [LARGE SCALE GENOMIC DNA]</scope>
    <source>
        <strain evidence="1 2">AR-3-6</strain>
    </source>
</reference>
<proteinExistence type="predicted"/>
<dbReference type="Pfam" id="PF07394">
    <property type="entry name" value="DUF1501"/>
    <property type="match status" value="1"/>
</dbReference>
<protein>
    <submittedName>
        <fullName evidence="1">DUF1501 domain-containing protein</fullName>
    </submittedName>
</protein>
<evidence type="ECO:0000313" key="2">
    <source>
        <dbReference type="Proteomes" id="UP000294850"/>
    </source>
</evidence>
<dbReference type="PANTHER" id="PTHR43737:SF1">
    <property type="entry name" value="DUF1501 DOMAIN-CONTAINING PROTEIN"/>
    <property type="match status" value="1"/>
</dbReference>
<dbReference type="AlphaFoldDB" id="A0A4R5DE31"/>
<organism evidence="1 2">
    <name type="scientific">Dyadobacter psychrotolerans</name>
    <dbReference type="NCBI Taxonomy" id="2541721"/>
    <lineage>
        <taxon>Bacteria</taxon>
        <taxon>Pseudomonadati</taxon>
        <taxon>Bacteroidota</taxon>
        <taxon>Cytophagia</taxon>
        <taxon>Cytophagales</taxon>
        <taxon>Spirosomataceae</taxon>
        <taxon>Dyadobacter</taxon>
    </lineage>
</organism>
<comment type="caution">
    <text evidence="1">The sequence shown here is derived from an EMBL/GenBank/DDBJ whole genome shotgun (WGS) entry which is preliminary data.</text>
</comment>
<dbReference type="EMBL" id="SMFL01000025">
    <property type="protein sequence ID" value="TDE08553.1"/>
    <property type="molecule type" value="Genomic_DNA"/>
</dbReference>
<accession>A0A4R5DE31</accession>
<dbReference type="OrthoDB" id="9779968at2"/>
<keyword evidence="2" id="KW-1185">Reference proteome</keyword>
<dbReference type="PANTHER" id="PTHR43737">
    <property type="entry name" value="BLL7424 PROTEIN"/>
    <property type="match status" value="1"/>
</dbReference>
<dbReference type="RefSeq" id="WP_131962810.1">
    <property type="nucleotide sequence ID" value="NZ_SMFL01000025.1"/>
</dbReference>
<dbReference type="InterPro" id="IPR010869">
    <property type="entry name" value="DUF1501"/>
</dbReference>
<dbReference type="Proteomes" id="UP000294850">
    <property type="component" value="Unassembled WGS sequence"/>
</dbReference>
<name>A0A4R5DE31_9BACT</name>
<evidence type="ECO:0000313" key="1">
    <source>
        <dbReference type="EMBL" id="TDE08553.1"/>
    </source>
</evidence>
<sequence length="503" mass="55184">MQRRDFLAAASTMLLPVVLDGFRIKSYGKDSPLVKSIMKTAALNNDKILVVIYLNGGNDGLNTVIPLEYYSKYNALRTNIAIPEAQVLRLSGNLETGLHPAMTGMRDMYNEGKLGIIHSVSYPNPSLSHYRSSEILMTAVDSNQYAQTGWAGRYLENEFPNITTTEMLDPLAIQIGYTNSTALLGSQQPLGVAIPNVDSFYRLTGEAGSISSGDQQCCDPGDMIEHFRQQQIMSVAYATEIKRAAAAGHNQVTYPTASSTNELSEQLKVVARLIHGGLKTKIYYLEMLGYDTHAGQVGTNNTEGIHANLLKKLSDSIAIFQKDLKAQGTENKVVGMTFSDFGRRATSNASKGTDHGIAAPMFVFGTGIKRQVVGTNPDLVNDLVPLVAPAHDSNQDIKMQIDFRRVYNDIINDWFGVTKTTTDSILFRNFNTISLFSDVVETVKSGSWPDREVWSSNRVPGPNEYVKVNYGHNIQIAQDITVKNIQVDGELTFLGSFGVNTTG</sequence>
<gene>
    <name evidence="1" type="ORF">E0F88_32520</name>
</gene>